<dbReference type="SUPFAM" id="SSF63446">
    <property type="entry name" value="Type I dockerin domain"/>
    <property type="match status" value="1"/>
</dbReference>
<dbReference type="InterPro" id="IPR036439">
    <property type="entry name" value="Dockerin_dom_sf"/>
</dbReference>
<evidence type="ECO:0000313" key="2">
    <source>
        <dbReference type="EMBL" id="SEH74524.1"/>
    </source>
</evidence>
<keyword evidence="1" id="KW-0812">Transmembrane</keyword>
<sequence>MMDYKEMAAIVKERGDAIIAEKAEHTRRIRKVSVAVSGIAASAAAAFCIWHLKDSAKFINTFPDNSNIIEAITEPVTSPTAEKAAAVLSTTASHSSAAASVTKAGSTAVSSADVSSSKTEKSSVKASASSAAVDRIISSAAVQTEFVPVETTETVTTYDHEQPLYEGRIIMKRFAALSTALLMLPNVSAANAAAAEPLKYTRTDKYPDYIQNLITCIEDYDLDIDINGDGKFDIFDAYAVERNCSDELPEYIVNNINACEEKINEFKQATGLNANICDITEYYVRTQPVKLEYFDPNYYIDNCPDTYNEPVPLEYIRHDDGDFDIIDFYDTMFYEESDGKFKRLKYHGSDSADKLMSPIHYFIEYYLKSAMCYTNASYNVMAELMDNGLVDADIDSDGEIGFDDIMLLYNFRDKFYDDYYETCYGYWDENDEYHSLEPGQVHERKRTYDGFLEDYEEYISFLKEMPHYDEKTEYTTNHPLSEREWEKATKFYDTASQYSLHCFADIEQTLFIYYITNYTNFSPEIFDSSYYNSEENHFISWDIWGYLYKYKNIYETYGVNAVRSPEDKPLDPRFAKYDIEKMFPEYYDAVKKGEIPEPDINKDGKTDIQDYAFFKDLFTEIPAPEAPSYFIYAKIDAPLEVRDAFNNDYDFNNNGVSCDIGELECIELYIAKAVGASDYNDILDMLDKYYAENPSLDPVAIINEEIKKMNDPQTEAEKSHEVESKIISYMSSLDLFKTVTGDSNIDGNVDMSDVVLIMQSLSNPDKYKLTPQGRKNADHDDNGVTTADALAVQKELLGL</sequence>
<dbReference type="PROSITE" id="PS00018">
    <property type="entry name" value="EF_HAND_1"/>
    <property type="match status" value="1"/>
</dbReference>
<feature type="transmembrane region" description="Helical" evidence="1">
    <location>
        <begin position="32"/>
        <end position="52"/>
    </location>
</feature>
<dbReference type="AlphaFoldDB" id="A0A1H6KNU9"/>
<evidence type="ECO:0000256" key="1">
    <source>
        <dbReference type="SAM" id="Phobius"/>
    </source>
</evidence>
<dbReference type="EMBL" id="FNWV01000009">
    <property type="protein sequence ID" value="SEH74524.1"/>
    <property type="molecule type" value="Genomic_DNA"/>
</dbReference>
<dbReference type="Gene3D" id="1.10.1330.10">
    <property type="entry name" value="Dockerin domain"/>
    <property type="match status" value="1"/>
</dbReference>
<proteinExistence type="predicted"/>
<reference evidence="2 3" key="1">
    <citation type="submission" date="2016-10" db="EMBL/GenBank/DDBJ databases">
        <authorList>
            <person name="de Groot N.N."/>
        </authorList>
    </citation>
    <scope>NUCLEOTIDE SEQUENCE [LARGE SCALE GENOMIC DNA]</scope>
    <source>
        <strain evidence="2 3">YAD2003</strain>
    </source>
</reference>
<protein>
    <recommendedName>
        <fullName evidence="4">Dockerin domain-containing protein</fullName>
    </recommendedName>
</protein>
<keyword evidence="1" id="KW-0472">Membrane</keyword>
<keyword evidence="1" id="KW-1133">Transmembrane helix</keyword>
<dbReference type="Proteomes" id="UP000183190">
    <property type="component" value="Unassembled WGS sequence"/>
</dbReference>
<dbReference type="RefSeq" id="WP_074717793.1">
    <property type="nucleotide sequence ID" value="NZ_FNWV01000009.1"/>
</dbReference>
<organism evidence="2 3">
    <name type="scientific">Ruminococcus flavefaciens</name>
    <dbReference type="NCBI Taxonomy" id="1265"/>
    <lineage>
        <taxon>Bacteria</taxon>
        <taxon>Bacillati</taxon>
        <taxon>Bacillota</taxon>
        <taxon>Clostridia</taxon>
        <taxon>Eubacteriales</taxon>
        <taxon>Oscillospiraceae</taxon>
        <taxon>Ruminococcus</taxon>
    </lineage>
</organism>
<evidence type="ECO:0000313" key="3">
    <source>
        <dbReference type="Proteomes" id="UP000183190"/>
    </source>
</evidence>
<name>A0A1H6KNU9_RUMFL</name>
<dbReference type="GO" id="GO:0000272">
    <property type="term" value="P:polysaccharide catabolic process"/>
    <property type="evidence" value="ECO:0007669"/>
    <property type="project" value="InterPro"/>
</dbReference>
<dbReference type="InterPro" id="IPR018247">
    <property type="entry name" value="EF_Hand_1_Ca_BS"/>
</dbReference>
<evidence type="ECO:0008006" key="4">
    <source>
        <dbReference type="Google" id="ProtNLM"/>
    </source>
</evidence>
<accession>A0A1H6KNU9</accession>
<gene>
    <name evidence="2" type="ORF">SAMN02910265_02445</name>
</gene>